<evidence type="ECO:0000256" key="9">
    <source>
        <dbReference type="ARBA" id="ARBA00023237"/>
    </source>
</evidence>
<evidence type="ECO:0000256" key="10">
    <source>
        <dbReference type="SAM" id="SignalP"/>
    </source>
</evidence>
<keyword evidence="10" id="KW-0732">Signal</keyword>
<dbReference type="InterPro" id="IPR036998">
    <property type="entry name" value="Porin_LamB_sf"/>
</dbReference>
<accession>A0ABQ6E1B7</accession>
<reference evidence="12" key="1">
    <citation type="journal article" date="2019" name="Int. J. Syst. Evol. Microbiol.">
        <title>The Global Catalogue of Microorganisms (GCM) 10K type strain sequencing project: providing services to taxonomists for standard genome sequencing and annotation.</title>
        <authorList>
            <consortium name="The Broad Institute Genomics Platform"/>
            <consortium name="The Broad Institute Genome Sequencing Center for Infectious Disease"/>
            <person name="Wu L."/>
            <person name="Ma J."/>
        </authorList>
    </citation>
    <scope>NUCLEOTIDE SEQUENCE [LARGE SCALE GENOMIC DNA]</scope>
    <source>
        <strain evidence="12">NBRC 103166</strain>
    </source>
</reference>
<evidence type="ECO:0000256" key="1">
    <source>
        <dbReference type="ARBA" id="ARBA00004571"/>
    </source>
</evidence>
<feature type="signal peptide" evidence="10">
    <location>
        <begin position="1"/>
        <end position="24"/>
    </location>
</feature>
<feature type="chain" id="PRO_5045046424" evidence="10">
    <location>
        <begin position="25"/>
        <end position="429"/>
    </location>
</feature>
<evidence type="ECO:0000256" key="5">
    <source>
        <dbReference type="ARBA" id="ARBA00022692"/>
    </source>
</evidence>
<dbReference type="EMBL" id="BSPQ01000010">
    <property type="protein sequence ID" value="GLS91241.1"/>
    <property type="molecule type" value="Genomic_DNA"/>
</dbReference>
<gene>
    <name evidence="11" type="primary">scrY</name>
    <name evidence="11" type="ORF">GCM10007916_23100</name>
</gene>
<comment type="caution">
    <text evidence="11">The sequence shown here is derived from an EMBL/GenBank/DDBJ whole genome shotgun (WGS) entry which is preliminary data.</text>
</comment>
<dbReference type="InterPro" id="IPR003192">
    <property type="entry name" value="Porin_LamB"/>
</dbReference>
<keyword evidence="12" id="KW-1185">Reference proteome</keyword>
<keyword evidence="5" id="KW-0812">Transmembrane</keyword>
<evidence type="ECO:0000256" key="2">
    <source>
        <dbReference type="ARBA" id="ARBA00007055"/>
    </source>
</evidence>
<evidence type="ECO:0000256" key="6">
    <source>
        <dbReference type="ARBA" id="ARBA00023065"/>
    </source>
</evidence>
<keyword evidence="6" id="KW-0406">Ion transport</keyword>
<dbReference type="Proteomes" id="UP001157353">
    <property type="component" value="Unassembled WGS sequence"/>
</dbReference>
<keyword evidence="7" id="KW-0626">Porin</keyword>
<evidence type="ECO:0000256" key="4">
    <source>
        <dbReference type="ARBA" id="ARBA00022452"/>
    </source>
</evidence>
<comment type="subcellular location">
    <subcellularLocation>
        <location evidence="1">Cell outer membrane</location>
        <topology evidence="1">Multi-pass membrane protein</topology>
    </subcellularLocation>
</comment>
<evidence type="ECO:0000313" key="12">
    <source>
        <dbReference type="Proteomes" id="UP001157353"/>
    </source>
</evidence>
<dbReference type="SUPFAM" id="SSF56935">
    <property type="entry name" value="Porins"/>
    <property type="match status" value="1"/>
</dbReference>
<evidence type="ECO:0000313" key="11">
    <source>
        <dbReference type="EMBL" id="GLS91241.1"/>
    </source>
</evidence>
<dbReference type="Pfam" id="PF02264">
    <property type="entry name" value="LamB"/>
    <property type="match status" value="1"/>
</dbReference>
<organism evidence="11 12">
    <name type="scientific">Psychromonas marina</name>
    <dbReference type="NCBI Taxonomy" id="88364"/>
    <lineage>
        <taxon>Bacteria</taxon>
        <taxon>Pseudomonadati</taxon>
        <taxon>Pseudomonadota</taxon>
        <taxon>Gammaproteobacteria</taxon>
        <taxon>Alteromonadales</taxon>
        <taxon>Psychromonadaceae</taxon>
        <taxon>Psychromonas</taxon>
    </lineage>
</organism>
<dbReference type="PANTHER" id="PTHR38762:SF1">
    <property type="entry name" value="CRYPTIC OUTER MEMBRANE PORIN BGLH-RELATED"/>
    <property type="match status" value="1"/>
</dbReference>
<protein>
    <submittedName>
        <fullName evidence="11">Sucrose porin</fullName>
    </submittedName>
</protein>
<dbReference type="InterPro" id="IPR050286">
    <property type="entry name" value="G_neg_Bact_CarbUptk_Porin"/>
</dbReference>
<dbReference type="RefSeq" id="WP_284204362.1">
    <property type="nucleotide sequence ID" value="NZ_BSPQ01000010.1"/>
</dbReference>
<name>A0ABQ6E1B7_9GAMM</name>
<dbReference type="Gene3D" id="2.40.170.10">
    <property type="entry name" value="Porin, LamB type"/>
    <property type="match status" value="1"/>
</dbReference>
<sequence>MKLSKLTLACLLATSTLSATSAYADVTDGLEFHGYFRSGVLLSAEDDFKRSAWQGGKETLGRLGIEADNDMNFELIKKWAFDDGKSIRIHVAVAGTGTDKALGSSVDADSLTNSMGFGQTYVEFGGLTETGTFWAGKRDYGKDNYIFMTDFFYTQMSGLGIGVADYEVGDVKMDFAYMTSDRNNVEGRPYPWGSTNTNNIMHSVHVGANFGSWELHGQLKAMPDNWDDAGNEYAETGFDVTAIVHLDSFVGIPGNGFSKVIVQGGQGLGSNQLLGGTLNVYNGYVAGGPGPEQMTYIDENDLSARFLLWGGYFFKNGINLFPSLQAQYNDNDDGSSNYWASAMIRPTFPVSDNFFIATEFGTQYNHWDSGTGQTGSGNNAKATIAPTWIIGTGQGPAPEIRLLGTYLNHAATNAGDGDFIVGLQADMWW</sequence>
<evidence type="ECO:0000256" key="3">
    <source>
        <dbReference type="ARBA" id="ARBA00022448"/>
    </source>
</evidence>
<comment type="similarity">
    <text evidence="2">Belongs to the porin LamB (TC 1.B.3) family.</text>
</comment>
<dbReference type="PANTHER" id="PTHR38762">
    <property type="entry name" value="CRYPTIC OUTER MEMBRANE PORIN BGLH-RELATED"/>
    <property type="match status" value="1"/>
</dbReference>
<evidence type="ECO:0000256" key="7">
    <source>
        <dbReference type="ARBA" id="ARBA00023114"/>
    </source>
</evidence>
<evidence type="ECO:0000256" key="8">
    <source>
        <dbReference type="ARBA" id="ARBA00023136"/>
    </source>
</evidence>
<keyword evidence="4" id="KW-1134">Transmembrane beta strand</keyword>
<proteinExistence type="inferred from homology"/>
<keyword evidence="8" id="KW-0472">Membrane</keyword>
<keyword evidence="3" id="KW-0813">Transport</keyword>
<keyword evidence="9" id="KW-0998">Cell outer membrane</keyword>